<proteinExistence type="predicted"/>
<dbReference type="Proteomes" id="UP000076830">
    <property type="component" value="Chromosome"/>
</dbReference>
<keyword evidence="2" id="KW-1185">Reference proteome</keyword>
<organism evidence="1 2">
    <name type="scientific">Dokdonella koreensis DS-123</name>
    <dbReference type="NCBI Taxonomy" id="1300342"/>
    <lineage>
        <taxon>Bacteria</taxon>
        <taxon>Pseudomonadati</taxon>
        <taxon>Pseudomonadota</taxon>
        <taxon>Gammaproteobacteria</taxon>
        <taxon>Lysobacterales</taxon>
        <taxon>Rhodanobacteraceae</taxon>
        <taxon>Dokdonella</taxon>
    </lineage>
</organism>
<dbReference type="PATRIC" id="fig|1300342.3.peg.408"/>
<sequence>MPTLHLRLTGGDDDARTLINLLTSLDGIEHVEEVDDLMPHMDDEDSSSAGLTDDIGPGFHAIEVEAPNDTTARRAREAAEALARDLGVALEIVDEP</sequence>
<evidence type="ECO:0000313" key="2">
    <source>
        <dbReference type="Proteomes" id="UP000076830"/>
    </source>
</evidence>
<dbReference type="AlphaFoldDB" id="A0A167GE05"/>
<dbReference type="RefSeq" id="WP_067643409.1">
    <property type="nucleotide sequence ID" value="NZ_CP015249.1"/>
</dbReference>
<dbReference type="KEGG" id="dko:I596_420"/>
<reference evidence="1 2" key="1">
    <citation type="submission" date="2016-04" db="EMBL/GenBank/DDBJ databases">
        <title>Complete genome sequence of Dokdonella koreensis DS-123T.</title>
        <authorList>
            <person name="Kim J.F."/>
            <person name="Lee H."/>
            <person name="Kwak M.-J."/>
        </authorList>
    </citation>
    <scope>NUCLEOTIDE SEQUENCE [LARGE SCALE GENOMIC DNA]</scope>
    <source>
        <strain evidence="1 2">DS-123</strain>
    </source>
</reference>
<name>A0A167GE05_9GAMM</name>
<evidence type="ECO:0000313" key="1">
    <source>
        <dbReference type="EMBL" id="ANB16457.1"/>
    </source>
</evidence>
<protein>
    <submittedName>
        <fullName evidence="1">Uncharacterized protein</fullName>
    </submittedName>
</protein>
<dbReference type="OrthoDB" id="6044454at2"/>
<dbReference type="EMBL" id="CP015249">
    <property type="protein sequence ID" value="ANB16457.1"/>
    <property type="molecule type" value="Genomic_DNA"/>
</dbReference>
<accession>A0A167GE05</accession>
<dbReference type="STRING" id="1300342.I596_420"/>
<gene>
    <name evidence="1" type="ORF">I596_420</name>
</gene>